<sequence>MKFNLFLFLLIVLFAIVILADDDKPKLADTYKSCAKGICEQCGGKTCCRSPKVCAQRFGEGHFCDFNSPSECKFFSGGRCGVCSPPK</sequence>
<dbReference type="AlphaFoldDB" id="A0A2Z6RDZ1"/>
<dbReference type="EMBL" id="BEXD01003135">
    <property type="protein sequence ID" value="GBC00344.1"/>
    <property type="molecule type" value="Genomic_DNA"/>
</dbReference>
<feature type="signal peptide" evidence="1">
    <location>
        <begin position="1"/>
        <end position="20"/>
    </location>
</feature>
<proteinExistence type="predicted"/>
<protein>
    <submittedName>
        <fullName evidence="2">Uncharacterized protein</fullName>
    </submittedName>
</protein>
<accession>A0A2Z6RDZ1</accession>
<organism evidence="2 3">
    <name type="scientific">Rhizophagus clarus</name>
    <dbReference type="NCBI Taxonomy" id="94130"/>
    <lineage>
        <taxon>Eukaryota</taxon>
        <taxon>Fungi</taxon>
        <taxon>Fungi incertae sedis</taxon>
        <taxon>Mucoromycota</taxon>
        <taxon>Glomeromycotina</taxon>
        <taxon>Glomeromycetes</taxon>
        <taxon>Glomerales</taxon>
        <taxon>Glomeraceae</taxon>
        <taxon>Rhizophagus</taxon>
    </lineage>
</organism>
<dbReference type="Proteomes" id="UP000247702">
    <property type="component" value="Unassembled WGS sequence"/>
</dbReference>
<keyword evidence="1" id="KW-0732">Signal</keyword>
<name>A0A2Z6RDZ1_9GLOM</name>
<evidence type="ECO:0000256" key="1">
    <source>
        <dbReference type="SAM" id="SignalP"/>
    </source>
</evidence>
<feature type="chain" id="PRO_5016354600" evidence="1">
    <location>
        <begin position="21"/>
        <end position="87"/>
    </location>
</feature>
<reference evidence="2 3" key="1">
    <citation type="submission" date="2017-11" db="EMBL/GenBank/DDBJ databases">
        <title>The genome of Rhizophagus clarus HR1 reveals common genetic basis of auxotrophy among arbuscular mycorrhizal fungi.</title>
        <authorList>
            <person name="Kobayashi Y."/>
        </authorList>
    </citation>
    <scope>NUCLEOTIDE SEQUENCE [LARGE SCALE GENOMIC DNA]</scope>
    <source>
        <strain evidence="2 3">HR1</strain>
    </source>
</reference>
<comment type="caution">
    <text evidence="2">The sequence shown here is derived from an EMBL/GenBank/DDBJ whole genome shotgun (WGS) entry which is preliminary data.</text>
</comment>
<evidence type="ECO:0000313" key="3">
    <source>
        <dbReference type="Proteomes" id="UP000247702"/>
    </source>
</evidence>
<keyword evidence="3" id="KW-1185">Reference proteome</keyword>
<gene>
    <name evidence="2" type="ORF">RclHR1_03820009</name>
</gene>
<evidence type="ECO:0000313" key="2">
    <source>
        <dbReference type="EMBL" id="GBC00344.1"/>
    </source>
</evidence>